<comment type="PTM">
    <text evidence="6">Under oxidizing conditions two disulfide bonds are formed involving the reactive cysteines. Under reducing conditions zinc is bound to the reactive cysteines and the protein is inactive.</text>
</comment>
<dbReference type="Gene3D" id="3.90.1280.10">
    <property type="entry name" value="HSP33 redox switch-like"/>
    <property type="match status" value="1"/>
</dbReference>
<evidence type="ECO:0000256" key="1">
    <source>
        <dbReference type="ARBA" id="ARBA00022490"/>
    </source>
</evidence>
<comment type="function">
    <text evidence="6">Redox regulated molecular chaperone. Protects both thermally unfolding and oxidatively damaged proteins from irreversible aggregation. Plays an important role in the bacterial defense system toward oxidative stress.</text>
</comment>
<dbReference type="SUPFAM" id="SSF64397">
    <property type="entry name" value="Hsp33 domain"/>
    <property type="match status" value="1"/>
</dbReference>
<dbReference type="BioCyc" id="RCHA213810:RUM_RS06185-MONOMER"/>
<dbReference type="EMBL" id="FP929052">
    <property type="protein sequence ID" value="CBL17410.1"/>
    <property type="molecule type" value="Genomic_DNA"/>
</dbReference>
<dbReference type="PANTHER" id="PTHR30111:SF1">
    <property type="entry name" value="33 KDA CHAPERONIN"/>
    <property type="match status" value="1"/>
</dbReference>
<evidence type="ECO:0000313" key="7">
    <source>
        <dbReference type="EMBL" id="CBL17410.1"/>
    </source>
</evidence>
<dbReference type="HOGENOM" id="CLU_054493_1_0_9"/>
<reference evidence="7" key="1">
    <citation type="submission" date="2010-03" db="EMBL/GenBank/DDBJ databases">
        <title>The genome sequence of Ruminococcus sp. 18P13.</title>
        <authorList>
            <consortium name="metaHIT consortium -- http://www.metahit.eu/"/>
            <person name="Pajon A."/>
            <person name="Turner K."/>
            <person name="Parkhill J."/>
            <person name="Bernalier A."/>
        </authorList>
    </citation>
    <scope>NUCLEOTIDE SEQUENCE [LARGE SCALE GENOMIC DNA]</scope>
    <source>
        <strain evidence="7">Type strain: 18P13</strain>
    </source>
</reference>
<dbReference type="InterPro" id="IPR000397">
    <property type="entry name" value="Heat_shock_Hsp33"/>
</dbReference>
<accession>D4LCR5</accession>
<dbReference type="GeneID" id="83156013"/>
<dbReference type="SUPFAM" id="SSF118352">
    <property type="entry name" value="HSP33 redox switch-like"/>
    <property type="match status" value="1"/>
</dbReference>
<dbReference type="PANTHER" id="PTHR30111">
    <property type="entry name" value="33 KDA CHAPERONIN"/>
    <property type="match status" value="1"/>
</dbReference>
<dbReference type="NCBIfam" id="NF001033">
    <property type="entry name" value="PRK00114.1"/>
    <property type="match status" value="1"/>
</dbReference>
<feature type="disulfide bond" description="Redox-active" evidence="6">
    <location>
        <begin position="270"/>
        <end position="273"/>
    </location>
</feature>
<dbReference type="Pfam" id="PF01430">
    <property type="entry name" value="HSP33"/>
    <property type="match status" value="1"/>
</dbReference>
<protein>
    <recommendedName>
        <fullName evidence="6">33 kDa chaperonin</fullName>
    </recommendedName>
    <alternativeName>
        <fullName evidence="6">Heat shock protein 33 homolog</fullName>
        <shortName evidence="6">HSP33</shortName>
    </alternativeName>
</protein>
<dbReference type="GO" id="GO:0044183">
    <property type="term" value="F:protein folding chaperone"/>
    <property type="evidence" value="ECO:0007669"/>
    <property type="project" value="TreeGrafter"/>
</dbReference>
<dbReference type="OrthoDB" id="9776534at2"/>
<dbReference type="InterPro" id="IPR016153">
    <property type="entry name" value="Heat_shock_Hsp33_N"/>
</dbReference>
<evidence type="ECO:0000313" key="8">
    <source>
        <dbReference type="Proteomes" id="UP000007054"/>
    </source>
</evidence>
<keyword evidence="4 6" id="KW-0143">Chaperone</keyword>
<reference evidence="7" key="2">
    <citation type="submission" date="2010-03" db="EMBL/GenBank/DDBJ databases">
        <authorList>
            <person name="Pajon A."/>
        </authorList>
    </citation>
    <scope>NUCLEOTIDE SEQUENCE</scope>
    <source>
        <strain evidence="7">Type strain: 18P13</strain>
    </source>
</reference>
<evidence type="ECO:0000256" key="2">
    <source>
        <dbReference type="ARBA" id="ARBA00022833"/>
    </source>
</evidence>
<comment type="similarity">
    <text evidence="6">Belongs to the HSP33 family.</text>
</comment>
<feature type="disulfide bond" description="Redox-active" evidence="6">
    <location>
        <begin position="237"/>
        <end position="239"/>
    </location>
</feature>
<dbReference type="InterPro" id="IPR016154">
    <property type="entry name" value="Heat_shock_Hsp33_C"/>
</dbReference>
<dbReference type="RefSeq" id="WP_015558317.1">
    <property type="nucleotide sequence ID" value="NC_021039.1"/>
</dbReference>
<name>D4LCR5_RUMC1</name>
<keyword evidence="1 6" id="KW-0963">Cytoplasm</keyword>
<evidence type="ECO:0000256" key="4">
    <source>
        <dbReference type="ARBA" id="ARBA00023186"/>
    </source>
</evidence>
<keyword evidence="5 6" id="KW-0676">Redox-active center</keyword>
<keyword evidence="3 6" id="KW-1015">Disulfide bond</keyword>
<dbReference type="STRING" id="213810.RUM_12800"/>
<dbReference type="KEGG" id="rch:RUM_12800"/>
<keyword evidence="8" id="KW-1185">Reference proteome</keyword>
<proteinExistence type="inferred from homology"/>
<sequence length="289" mass="30527">MGQLKRVISADGSVVAAAVDATDLVAQIEQLHQTSAVVTAALGRLSVAASMMGYSLKGDKESVTIRVDGDGPAGQLVAVADAGGNVKCYASHPVVELPLNAKGKLDVGGAVGRNGTLSVVKDLNLKEPYVGMVPLVSGEIAEDITSYYAVSEQIPTVCGLGVLVNPDLTVQAAGGYLVQLLPFADEACIQTLEDNVNRLPSVTQMLTSGMMAEQIAMALLEGLNPNLLDEAEVAYRCDCSRERTKGVLASLGKQDLEDIASKQEEIQVCCHFCNKVYSFTPQEVRELEK</sequence>
<dbReference type="AlphaFoldDB" id="D4LCR5"/>
<dbReference type="PATRIC" id="fig|213810.4.peg.1176"/>
<evidence type="ECO:0000256" key="6">
    <source>
        <dbReference type="HAMAP-Rule" id="MF_00117"/>
    </source>
</evidence>
<dbReference type="GO" id="GO:0005737">
    <property type="term" value="C:cytoplasm"/>
    <property type="evidence" value="ECO:0007669"/>
    <property type="project" value="UniProtKB-SubCell"/>
</dbReference>
<organism evidence="7 8">
    <name type="scientific">Ruminococcus champanellensis (strain DSM 18848 / JCM 17042 / KCTC 15320 / 18P13)</name>
    <dbReference type="NCBI Taxonomy" id="213810"/>
    <lineage>
        <taxon>Bacteria</taxon>
        <taxon>Bacillati</taxon>
        <taxon>Bacillota</taxon>
        <taxon>Clostridia</taxon>
        <taxon>Eubacteriales</taxon>
        <taxon>Oscillospiraceae</taxon>
        <taxon>Ruminococcus</taxon>
    </lineage>
</organism>
<dbReference type="GO" id="GO:0042026">
    <property type="term" value="P:protein refolding"/>
    <property type="evidence" value="ECO:0007669"/>
    <property type="project" value="TreeGrafter"/>
</dbReference>
<dbReference type="Gene3D" id="3.55.30.10">
    <property type="entry name" value="Hsp33 domain"/>
    <property type="match status" value="1"/>
</dbReference>
<dbReference type="GO" id="GO:0051082">
    <property type="term" value="F:unfolded protein binding"/>
    <property type="evidence" value="ECO:0007669"/>
    <property type="project" value="UniProtKB-UniRule"/>
</dbReference>
<dbReference type="PIRSF" id="PIRSF005261">
    <property type="entry name" value="Heat_shock_Hsp33"/>
    <property type="match status" value="1"/>
</dbReference>
<evidence type="ECO:0000256" key="3">
    <source>
        <dbReference type="ARBA" id="ARBA00023157"/>
    </source>
</evidence>
<dbReference type="HAMAP" id="MF_00117">
    <property type="entry name" value="HslO"/>
    <property type="match status" value="1"/>
</dbReference>
<dbReference type="Proteomes" id="UP000007054">
    <property type="component" value="Chromosome"/>
</dbReference>
<comment type="subcellular location">
    <subcellularLocation>
        <location evidence="6">Cytoplasm</location>
    </subcellularLocation>
</comment>
<evidence type="ECO:0000256" key="5">
    <source>
        <dbReference type="ARBA" id="ARBA00023284"/>
    </source>
</evidence>
<dbReference type="CDD" id="cd00498">
    <property type="entry name" value="Hsp33"/>
    <property type="match status" value="1"/>
</dbReference>
<gene>
    <name evidence="6" type="primary">hslO</name>
    <name evidence="7" type="ordered locus">RUM_12800</name>
</gene>
<keyword evidence="2 6" id="KW-0862">Zinc</keyword>